<evidence type="ECO:0000256" key="1">
    <source>
        <dbReference type="ARBA" id="ARBA00001974"/>
    </source>
</evidence>
<comment type="caution">
    <text evidence="4">The sequence shown here is derived from an EMBL/GenBank/DDBJ whole genome shotgun (WGS) entry which is preliminary data.</text>
</comment>
<evidence type="ECO:0000313" key="5">
    <source>
        <dbReference type="Proteomes" id="UP000614741"/>
    </source>
</evidence>
<organism evidence="4 5">
    <name type="scientific">Cellulomonas phragmiteti</name>
    <dbReference type="NCBI Taxonomy" id="478780"/>
    <lineage>
        <taxon>Bacteria</taxon>
        <taxon>Bacillati</taxon>
        <taxon>Actinomycetota</taxon>
        <taxon>Actinomycetes</taxon>
        <taxon>Micrococcales</taxon>
        <taxon>Cellulomonadaceae</taxon>
        <taxon>Cellulomonas</taxon>
    </lineage>
</organism>
<dbReference type="InterPro" id="IPR001613">
    <property type="entry name" value="Flavin_amine_oxidase"/>
</dbReference>
<dbReference type="InterPro" id="IPR002937">
    <property type="entry name" value="Amino_oxidase"/>
</dbReference>
<accession>A0ABQ4DQT0</accession>
<dbReference type="PANTHER" id="PTHR42841">
    <property type="entry name" value="AMINE OXIDASE"/>
    <property type="match status" value="1"/>
</dbReference>
<dbReference type="Proteomes" id="UP000614741">
    <property type="component" value="Unassembled WGS sequence"/>
</dbReference>
<keyword evidence="2" id="KW-0560">Oxidoreductase</keyword>
<dbReference type="PRINTS" id="PR00757">
    <property type="entry name" value="AMINEOXDASEF"/>
</dbReference>
<name>A0ABQ4DQT0_9CELL</name>
<reference evidence="4 5" key="1">
    <citation type="submission" date="2021-01" db="EMBL/GenBank/DDBJ databases">
        <title>Whole genome shotgun sequence of Cellulomonas phragmiteti NBRC 110785.</title>
        <authorList>
            <person name="Komaki H."/>
            <person name="Tamura T."/>
        </authorList>
    </citation>
    <scope>NUCLEOTIDE SEQUENCE [LARGE SCALE GENOMIC DNA]</scope>
    <source>
        <strain evidence="4 5">NBRC 110785</strain>
    </source>
</reference>
<dbReference type="Pfam" id="PF01593">
    <property type="entry name" value="Amino_oxidase"/>
    <property type="match status" value="1"/>
</dbReference>
<evidence type="ECO:0000256" key="2">
    <source>
        <dbReference type="ARBA" id="ARBA00023002"/>
    </source>
</evidence>
<protein>
    <submittedName>
        <fullName evidence="4">Oxidoreductase</fullName>
    </submittedName>
</protein>
<comment type="cofactor">
    <cofactor evidence="1">
        <name>FAD</name>
        <dbReference type="ChEBI" id="CHEBI:57692"/>
    </cofactor>
</comment>
<dbReference type="SUPFAM" id="SSF51905">
    <property type="entry name" value="FAD/NAD(P)-binding domain"/>
    <property type="match status" value="1"/>
</dbReference>
<dbReference type="EMBL" id="BONP01000034">
    <property type="protein sequence ID" value="GIG41710.1"/>
    <property type="molecule type" value="Genomic_DNA"/>
</dbReference>
<dbReference type="RefSeq" id="WP_203676075.1">
    <property type="nucleotide sequence ID" value="NZ_BONP01000034.1"/>
</dbReference>
<proteinExistence type="predicted"/>
<evidence type="ECO:0000259" key="3">
    <source>
        <dbReference type="Pfam" id="PF01593"/>
    </source>
</evidence>
<feature type="domain" description="Amine oxidase" evidence="3">
    <location>
        <begin position="12"/>
        <end position="410"/>
    </location>
</feature>
<evidence type="ECO:0000313" key="4">
    <source>
        <dbReference type="EMBL" id="GIG41710.1"/>
    </source>
</evidence>
<keyword evidence="5" id="KW-1185">Reference proteome</keyword>
<dbReference type="InterPro" id="IPR036188">
    <property type="entry name" value="FAD/NAD-bd_sf"/>
</dbReference>
<gene>
    <name evidence="4" type="ORF">Cph01nite_34720</name>
</gene>
<sequence>MDADVVVVGAGIAGLECARLLHARGVAVRVLEAADAVGGRVRTDRVDGFTLDRGFQLLNPAYPAVRERVDVAALDLRPFLPGVAVRRDDRLAVLADPRRAPLRLGRTLVDGVRSGLLSPRELVALARWVAPAVGPVDRLQARPDVTLARSLDAAGADGPLRHKVLEPFLAGVLAEDDGSTSASFVRLLVRSFLAGTPGVPAAGMAALPAQLAAGLPDVRLGVRVRQVERVAGGVRVHADDGVTTARAVVVATDAWSAEQLIGVPAPAARGLVTHWYATDEPPASLPAVVVDGRRRGPVVNAAVLSLVAPSYAPPGTHLVQATCLLPTGDGSAPAEPDVRHQAGEMLGADPTAWREIQRHAIPAAMPAQPPPLVVRRDVDLGDGVLVCGDHRDTASLQGALVSGRRAARAALRRVAGGVTAA</sequence>
<dbReference type="Gene3D" id="3.50.50.60">
    <property type="entry name" value="FAD/NAD(P)-binding domain"/>
    <property type="match status" value="1"/>
</dbReference>